<dbReference type="PANTHER" id="PTHR28265">
    <property type="entry name" value="MAINTENANCE OF TELOMERE CAPPING PROTEIN 1"/>
    <property type="match status" value="1"/>
</dbReference>
<feature type="compositionally biased region" description="Basic and acidic residues" evidence="1">
    <location>
        <begin position="87"/>
        <end position="99"/>
    </location>
</feature>
<gene>
    <name evidence="2" type="ORF">CORT_0G04230</name>
</gene>
<feature type="region of interest" description="Disordered" evidence="1">
    <location>
        <begin position="1"/>
        <end position="109"/>
    </location>
</feature>
<name>H8XAC3_CANO9</name>
<dbReference type="Pfam" id="PF10310">
    <property type="entry name" value="DUF5427"/>
    <property type="match status" value="1"/>
</dbReference>
<dbReference type="HOGENOM" id="CLU_042692_0_0_1"/>
<feature type="compositionally biased region" description="Basic and acidic residues" evidence="1">
    <location>
        <begin position="23"/>
        <end position="47"/>
    </location>
</feature>
<feature type="compositionally biased region" description="Basic and acidic residues" evidence="1">
    <location>
        <begin position="280"/>
        <end position="297"/>
    </location>
</feature>
<dbReference type="RefSeq" id="XP_003871225.1">
    <property type="nucleotide sequence ID" value="XM_003871176.1"/>
</dbReference>
<dbReference type="OrthoDB" id="5594977at2759"/>
<protein>
    <recommendedName>
        <fullName evidence="4">Maintenance of telomere capping protein 1</fullName>
    </recommendedName>
</protein>
<dbReference type="eggNOG" id="ENOG502QU4J">
    <property type="taxonomic scope" value="Eukaryota"/>
</dbReference>
<dbReference type="Proteomes" id="UP000005018">
    <property type="component" value="Chromosome 7"/>
</dbReference>
<feature type="region of interest" description="Disordered" evidence="1">
    <location>
        <begin position="280"/>
        <end position="299"/>
    </location>
</feature>
<sequence>MSETDDVFDLINSLPETTPQQDAKSDSKPTDDKEVFDFLDEIAQHEQKKPKKKLEPKKKVENIVSSNDEEGEETNDPTTGTSSSDTTDDHAQHQKEQKEPTTQPQDILEVNPIASLSSWWSSEGNQKVSNLWGTITSNAEKLSEQTYQLASSTTNQLNERSKHLDTEQIGSRLNNLFINISQQIKQGLIEDADEVLNILIVSDLYNFTYLHKLVLNNFNLAMNQVEGDINVNVHEFNHHDEKGGDEVKLNLFYGKLIDGEKLANANLENAIKEYKKAEIAKEKKEREEEKKDEKEVKQEEDEVNEIVKSNIFITIQPITTKLDSKPQEVDSIDSPLSTSIIDSHNATSFSFTLILKDITNNITITTRTQPFPLRWAQWLDGEQLKLNDAGDVELDLDNVDPKEWVKDWIRQGLNLGVGVLAQEYVIKRMGI</sequence>
<reference evidence="2 3" key="1">
    <citation type="journal article" date="2012" name="PLoS ONE">
        <title>Sequence and analysis of the genome of the pathogenic yeast Candida orthopsilosis.</title>
        <authorList>
            <person name="Riccombeni A."/>
            <person name="Vidanes G."/>
            <person name="Proux-Wera E."/>
            <person name="Wolfe K.H."/>
            <person name="Butler G."/>
        </authorList>
    </citation>
    <scope>NUCLEOTIDE SEQUENCE [LARGE SCALE GENOMIC DNA]</scope>
    <source>
        <strain evidence="2 3">Co 90-125</strain>
    </source>
</reference>
<evidence type="ECO:0000313" key="3">
    <source>
        <dbReference type="Proteomes" id="UP000005018"/>
    </source>
</evidence>
<evidence type="ECO:0008006" key="4">
    <source>
        <dbReference type="Google" id="ProtNLM"/>
    </source>
</evidence>
<accession>H8XAC3</accession>
<evidence type="ECO:0000256" key="1">
    <source>
        <dbReference type="SAM" id="MobiDB-lite"/>
    </source>
</evidence>
<dbReference type="AlphaFoldDB" id="H8XAC3"/>
<keyword evidence="3" id="KW-1185">Reference proteome</keyword>
<organism evidence="2 3">
    <name type="scientific">Candida orthopsilosis (strain 90-125)</name>
    <name type="common">Yeast</name>
    <dbReference type="NCBI Taxonomy" id="1136231"/>
    <lineage>
        <taxon>Eukaryota</taxon>
        <taxon>Fungi</taxon>
        <taxon>Dikarya</taxon>
        <taxon>Ascomycota</taxon>
        <taxon>Saccharomycotina</taxon>
        <taxon>Pichiomycetes</taxon>
        <taxon>Debaryomycetaceae</taxon>
        <taxon>Candida/Lodderomyces clade</taxon>
        <taxon>Candida</taxon>
    </lineage>
</organism>
<proteinExistence type="predicted"/>
<dbReference type="EMBL" id="HE681725">
    <property type="protein sequence ID" value="CCG25100.1"/>
    <property type="molecule type" value="Genomic_DNA"/>
</dbReference>
<feature type="compositionally biased region" description="Low complexity" evidence="1">
    <location>
        <begin position="76"/>
        <end position="85"/>
    </location>
</feature>
<dbReference type="PANTHER" id="PTHR28265:SF1">
    <property type="entry name" value="MAINTENANCE OF TELOMERE CAPPING PROTEIN 1"/>
    <property type="match status" value="1"/>
</dbReference>
<dbReference type="InterPro" id="IPR018814">
    <property type="entry name" value="DUF5427"/>
</dbReference>
<dbReference type="KEGG" id="cot:CORT_0G04230"/>
<evidence type="ECO:0000313" key="2">
    <source>
        <dbReference type="EMBL" id="CCG25100.1"/>
    </source>
</evidence>
<dbReference type="GeneID" id="14541852"/>